<organism evidence="1">
    <name type="scientific">Anguilla anguilla</name>
    <name type="common">European freshwater eel</name>
    <name type="synonym">Muraena anguilla</name>
    <dbReference type="NCBI Taxonomy" id="7936"/>
    <lineage>
        <taxon>Eukaryota</taxon>
        <taxon>Metazoa</taxon>
        <taxon>Chordata</taxon>
        <taxon>Craniata</taxon>
        <taxon>Vertebrata</taxon>
        <taxon>Euteleostomi</taxon>
        <taxon>Actinopterygii</taxon>
        <taxon>Neopterygii</taxon>
        <taxon>Teleostei</taxon>
        <taxon>Anguilliformes</taxon>
        <taxon>Anguillidae</taxon>
        <taxon>Anguilla</taxon>
    </lineage>
</organism>
<dbReference type="EMBL" id="GBXM01001263">
    <property type="protein sequence ID" value="JAI07315.1"/>
    <property type="molecule type" value="Transcribed_RNA"/>
</dbReference>
<name>A0A0E9XXE8_ANGAN</name>
<evidence type="ECO:0000313" key="1">
    <source>
        <dbReference type="EMBL" id="JAI07315.1"/>
    </source>
</evidence>
<sequence>MCQQNTLVCMFQTRLWILINVFECVPL</sequence>
<reference evidence="1" key="1">
    <citation type="submission" date="2014-11" db="EMBL/GenBank/DDBJ databases">
        <authorList>
            <person name="Amaro Gonzalez C."/>
        </authorList>
    </citation>
    <scope>NUCLEOTIDE SEQUENCE</scope>
</reference>
<dbReference type="AlphaFoldDB" id="A0A0E9XXE8"/>
<proteinExistence type="predicted"/>
<accession>A0A0E9XXE8</accession>
<protein>
    <submittedName>
        <fullName evidence="1">Uncharacterized protein</fullName>
    </submittedName>
</protein>
<reference evidence="1" key="2">
    <citation type="journal article" date="2015" name="Fish Shellfish Immunol.">
        <title>Early steps in the European eel (Anguilla anguilla)-Vibrio vulnificus interaction in the gills: Role of the RtxA13 toxin.</title>
        <authorList>
            <person name="Callol A."/>
            <person name="Pajuelo D."/>
            <person name="Ebbesson L."/>
            <person name="Teles M."/>
            <person name="MacKenzie S."/>
            <person name="Amaro C."/>
        </authorList>
    </citation>
    <scope>NUCLEOTIDE SEQUENCE</scope>
</reference>
<dbReference type="EMBL" id="GBXM01069570">
    <property type="protein sequence ID" value="JAH39007.1"/>
    <property type="molecule type" value="Transcribed_RNA"/>
</dbReference>